<evidence type="ECO:0000313" key="2">
    <source>
        <dbReference type="EMBL" id="QNF34682.1"/>
    </source>
</evidence>
<dbReference type="InterPro" id="IPR011766">
    <property type="entry name" value="TPP_enzyme_TPP-bd"/>
</dbReference>
<evidence type="ECO:0000313" key="3">
    <source>
        <dbReference type="Proteomes" id="UP000515237"/>
    </source>
</evidence>
<sequence>MFAFVCEIVKILIFPLDENKHIEHGHTLQNIDFAKVAEGCGAEGYRCAKPNELAATLKKAFASKRPAVIEVSIDPKELPKAPDKVKA</sequence>
<dbReference type="InterPro" id="IPR029061">
    <property type="entry name" value="THDP-binding"/>
</dbReference>
<dbReference type="GO" id="GO:0003824">
    <property type="term" value="F:catalytic activity"/>
    <property type="evidence" value="ECO:0007669"/>
    <property type="project" value="InterPro"/>
</dbReference>
<proteinExistence type="predicted"/>
<dbReference type="KEGG" id="aswu:HUW51_18835"/>
<organism evidence="2 3">
    <name type="scientific">Adhaeribacter swui</name>
    <dbReference type="NCBI Taxonomy" id="2086471"/>
    <lineage>
        <taxon>Bacteria</taxon>
        <taxon>Pseudomonadati</taxon>
        <taxon>Bacteroidota</taxon>
        <taxon>Cytophagia</taxon>
        <taxon>Cytophagales</taxon>
        <taxon>Hymenobacteraceae</taxon>
        <taxon>Adhaeribacter</taxon>
    </lineage>
</organism>
<evidence type="ECO:0000259" key="1">
    <source>
        <dbReference type="Pfam" id="PF02775"/>
    </source>
</evidence>
<dbReference type="AlphaFoldDB" id="A0A7G7GBZ8"/>
<dbReference type="GO" id="GO:0044281">
    <property type="term" value="P:small molecule metabolic process"/>
    <property type="evidence" value="ECO:0007669"/>
    <property type="project" value="UniProtKB-ARBA"/>
</dbReference>
<dbReference type="EMBL" id="CP055156">
    <property type="protein sequence ID" value="QNF34682.1"/>
    <property type="molecule type" value="Genomic_DNA"/>
</dbReference>
<dbReference type="RefSeq" id="WP_185271177.1">
    <property type="nucleotide sequence ID" value="NZ_CP055156.1"/>
</dbReference>
<dbReference type="Pfam" id="PF02775">
    <property type="entry name" value="TPP_enzyme_C"/>
    <property type="match status" value="1"/>
</dbReference>
<feature type="domain" description="Thiamine pyrophosphate enzyme TPP-binding" evidence="1">
    <location>
        <begin position="23"/>
        <end position="71"/>
    </location>
</feature>
<gene>
    <name evidence="2" type="ORF">HUW51_18835</name>
</gene>
<dbReference type="Proteomes" id="UP000515237">
    <property type="component" value="Chromosome"/>
</dbReference>
<dbReference type="PANTHER" id="PTHR42981:SF2">
    <property type="entry name" value="PYRUVATE DEHYDROGENASE [UBIQUINONE]"/>
    <property type="match status" value="1"/>
</dbReference>
<accession>A0A7G7GBZ8</accession>
<name>A0A7G7GBZ8_9BACT</name>
<reference evidence="2 3" key="1">
    <citation type="journal article" date="2018" name="Int. J. Syst. Evol. Microbiol.">
        <title>Adhaeribacter swui sp. nov., isolated from wet mud.</title>
        <authorList>
            <person name="Kim D.U."/>
            <person name="Kim K.W."/>
            <person name="Kang M.S."/>
            <person name="Kim J.Y."/>
            <person name="Jang J.H."/>
            <person name="Kim M.K."/>
        </authorList>
    </citation>
    <scope>NUCLEOTIDE SEQUENCE [LARGE SCALE GENOMIC DNA]</scope>
    <source>
        <strain evidence="2 3">KCTC 52873</strain>
    </source>
</reference>
<protein>
    <recommendedName>
        <fullName evidence="1">Thiamine pyrophosphate enzyme TPP-binding domain-containing protein</fullName>
    </recommendedName>
</protein>
<dbReference type="SUPFAM" id="SSF52518">
    <property type="entry name" value="Thiamin diphosphate-binding fold (THDP-binding)"/>
    <property type="match status" value="1"/>
</dbReference>
<dbReference type="Gene3D" id="3.40.50.970">
    <property type="match status" value="1"/>
</dbReference>
<dbReference type="PANTHER" id="PTHR42981">
    <property type="entry name" value="PYRUVATE DEHYDROGENASE [UBIQUINONE]"/>
    <property type="match status" value="1"/>
</dbReference>
<dbReference type="GO" id="GO:0030976">
    <property type="term" value="F:thiamine pyrophosphate binding"/>
    <property type="evidence" value="ECO:0007669"/>
    <property type="project" value="InterPro"/>
</dbReference>
<dbReference type="InterPro" id="IPR047211">
    <property type="entry name" value="POXB-like"/>
</dbReference>
<keyword evidence="3" id="KW-1185">Reference proteome</keyword>